<evidence type="ECO:0000256" key="3">
    <source>
        <dbReference type="ARBA" id="ARBA00022553"/>
    </source>
</evidence>
<dbReference type="Gene3D" id="1.10.287.130">
    <property type="match status" value="1"/>
</dbReference>
<evidence type="ECO:0000256" key="2">
    <source>
        <dbReference type="ARBA" id="ARBA00012438"/>
    </source>
</evidence>
<proteinExistence type="predicted"/>
<dbReference type="InterPro" id="IPR003661">
    <property type="entry name" value="HisK_dim/P_dom"/>
</dbReference>
<keyword evidence="4" id="KW-1133">Transmembrane helix</keyword>
<evidence type="ECO:0000313" key="6">
    <source>
        <dbReference type="EMBL" id="SKC98561.1"/>
    </source>
</evidence>
<dbReference type="InterPro" id="IPR036097">
    <property type="entry name" value="HisK_dim/P_sf"/>
</dbReference>
<feature type="transmembrane region" description="Helical" evidence="4">
    <location>
        <begin position="111"/>
        <end position="127"/>
    </location>
</feature>
<feature type="transmembrane region" description="Helical" evidence="4">
    <location>
        <begin position="84"/>
        <end position="105"/>
    </location>
</feature>
<feature type="transmembrane region" description="Helical" evidence="4">
    <location>
        <begin position="33"/>
        <end position="51"/>
    </location>
</feature>
<keyword evidence="4" id="KW-0812">Transmembrane</keyword>
<dbReference type="PANTHER" id="PTHR43547">
    <property type="entry name" value="TWO-COMPONENT HISTIDINE KINASE"/>
    <property type="match status" value="1"/>
</dbReference>
<dbReference type="InterPro" id="IPR004358">
    <property type="entry name" value="Sig_transdc_His_kin-like_C"/>
</dbReference>
<feature type="transmembrane region" description="Helical" evidence="4">
    <location>
        <begin position="173"/>
        <end position="190"/>
    </location>
</feature>
<dbReference type="Gene3D" id="3.30.565.10">
    <property type="entry name" value="Histidine kinase-like ATPase, C-terminal domain"/>
    <property type="match status" value="1"/>
</dbReference>
<dbReference type="PANTHER" id="PTHR43547:SF2">
    <property type="entry name" value="HYBRID SIGNAL TRANSDUCTION HISTIDINE KINASE C"/>
    <property type="match status" value="1"/>
</dbReference>
<comment type="catalytic activity">
    <reaction evidence="1">
        <text>ATP + protein L-histidine = ADP + protein N-phospho-L-histidine.</text>
        <dbReference type="EC" id="2.7.13.3"/>
    </reaction>
</comment>
<gene>
    <name evidence="6" type="ORF">SAMN05660461_1221</name>
</gene>
<dbReference type="SMART" id="SM00387">
    <property type="entry name" value="HATPase_c"/>
    <property type="match status" value="1"/>
</dbReference>
<feature type="transmembrane region" description="Helical" evidence="4">
    <location>
        <begin position="57"/>
        <end position="77"/>
    </location>
</feature>
<dbReference type="SUPFAM" id="SSF47384">
    <property type="entry name" value="Homodimeric domain of signal transducing histidine kinase"/>
    <property type="match status" value="1"/>
</dbReference>
<evidence type="ECO:0000313" key="7">
    <source>
        <dbReference type="Proteomes" id="UP000190166"/>
    </source>
</evidence>
<evidence type="ECO:0000256" key="1">
    <source>
        <dbReference type="ARBA" id="ARBA00000085"/>
    </source>
</evidence>
<dbReference type="Pfam" id="PF02518">
    <property type="entry name" value="HATPase_c"/>
    <property type="match status" value="1"/>
</dbReference>
<feature type="transmembrane region" description="Helical" evidence="4">
    <location>
        <begin position="134"/>
        <end position="153"/>
    </location>
</feature>
<dbReference type="Proteomes" id="UP000190166">
    <property type="component" value="Unassembled WGS sequence"/>
</dbReference>
<dbReference type="PRINTS" id="PR00344">
    <property type="entry name" value="BCTRLSENSOR"/>
</dbReference>
<dbReference type="PROSITE" id="PS50109">
    <property type="entry name" value="HIS_KIN"/>
    <property type="match status" value="1"/>
</dbReference>
<dbReference type="STRING" id="393003.SAMN05660461_1221"/>
<evidence type="ECO:0000256" key="4">
    <source>
        <dbReference type="SAM" id="Phobius"/>
    </source>
</evidence>
<keyword evidence="6" id="KW-0808">Transferase</keyword>
<dbReference type="InterPro" id="IPR005467">
    <property type="entry name" value="His_kinase_dom"/>
</dbReference>
<keyword evidence="7" id="KW-1185">Reference proteome</keyword>
<feature type="domain" description="Histidine kinase" evidence="5">
    <location>
        <begin position="221"/>
        <end position="436"/>
    </location>
</feature>
<dbReference type="AlphaFoldDB" id="A0A1T5NDM9"/>
<dbReference type="SMART" id="SM00388">
    <property type="entry name" value="HisKA"/>
    <property type="match status" value="1"/>
</dbReference>
<protein>
    <recommendedName>
        <fullName evidence="2">histidine kinase</fullName>
        <ecNumber evidence="2">2.7.13.3</ecNumber>
    </recommendedName>
</protein>
<dbReference type="Pfam" id="PF00512">
    <property type="entry name" value="HisKA"/>
    <property type="match status" value="1"/>
</dbReference>
<dbReference type="EMBL" id="FUZZ01000001">
    <property type="protein sequence ID" value="SKC98561.1"/>
    <property type="molecule type" value="Genomic_DNA"/>
</dbReference>
<evidence type="ECO:0000259" key="5">
    <source>
        <dbReference type="PROSITE" id="PS50109"/>
    </source>
</evidence>
<dbReference type="CDD" id="cd00082">
    <property type="entry name" value="HisKA"/>
    <property type="match status" value="1"/>
</dbReference>
<reference evidence="6 7" key="1">
    <citation type="submission" date="2017-02" db="EMBL/GenBank/DDBJ databases">
        <authorList>
            <person name="Peterson S.W."/>
        </authorList>
    </citation>
    <scope>NUCLEOTIDE SEQUENCE [LARGE SCALE GENOMIC DNA]</scope>
    <source>
        <strain evidence="6 7">DSM 18108</strain>
    </source>
</reference>
<dbReference type="GO" id="GO:0000155">
    <property type="term" value="F:phosphorelay sensor kinase activity"/>
    <property type="evidence" value="ECO:0007669"/>
    <property type="project" value="InterPro"/>
</dbReference>
<keyword evidence="6" id="KW-0418">Kinase</keyword>
<dbReference type="RefSeq" id="WP_079468499.1">
    <property type="nucleotide sequence ID" value="NZ_FUZZ01000001.1"/>
</dbReference>
<keyword evidence="3" id="KW-0597">Phosphoprotein</keyword>
<sequence>MSTSGTITISQRLKQFSHFLIGDPQQFSLENRIFNAICAISLFIIAINVPYNYVTGLTVTSLIFALLVPVFSFIYFLSRYRKKVNISIALAVIMINVSFAINYFYSGGIQGASLLSFTLAFFLGMLISPRNQYYWWLALNLFTVLGLIIWEYYYPASVDTVYKTRKDIFADMTPTYIISVGVIFVGTVYLKNAYNKEKQRGEEKTRSLEIMNTEKSKLFSLISHDLRNPLAAIQSYLQLMREIELDPENKTQIETELLYVVNSTQEMLYNILVWSKTQMDGLNVNLTPVDVASAIHPILKINKMAVSKKRISLDTNIDASIKVMADINMLQLIVRNLLGNAAKFTPSGGTIFIKTSRAGNKCLIEVRDSGMGIDLSRQPDIFSLKVRSTFGTDNEKGIGLGLFLCKEYTTAQQGQIWFENNREGGSSFYLELPLAN</sequence>
<dbReference type="SUPFAM" id="SSF55874">
    <property type="entry name" value="ATPase domain of HSP90 chaperone/DNA topoisomerase II/histidine kinase"/>
    <property type="match status" value="1"/>
</dbReference>
<dbReference type="EC" id="2.7.13.3" evidence="2"/>
<organism evidence="6 7">
    <name type="scientific">Chitinophaga ginsengisegetis</name>
    <dbReference type="NCBI Taxonomy" id="393003"/>
    <lineage>
        <taxon>Bacteria</taxon>
        <taxon>Pseudomonadati</taxon>
        <taxon>Bacteroidota</taxon>
        <taxon>Chitinophagia</taxon>
        <taxon>Chitinophagales</taxon>
        <taxon>Chitinophagaceae</taxon>
        <taxon>Chitinophaga</taxon>
    </lineage>
</organism>
<dbReference type="InterPro" id="IPR003594">
    <property type="entry name" value="HATPase_dom"/>
</dbReference>
<name>A0A1T5NDM9_9BACT</name>
<dbReference type="InterPro" id="IPR036890">
    <property type="entry name" value="HATPase_C_sf"/>
</dbReference>
<keyword evidence="4" id="KW-0472">Membrane</keyword>
<accession>A0A1T5NDM9</accession>